<dbReference type="InterPro" id="IPR016064">
    <property type="entry name" value="NAD/diacylglycerol_kinase_sf"/>
</dbReference>
<evidence type="ECO:0000313" key="4">
    <source>
        <dbReference type="Proteomes" id="UP000001072"/>
    </source>
</evidence>
<dbReference type="InParanoid" id="F4S9W4"/>
<name>F4S9W4_MELLP</name>
<dbReference type="EMBL" id="GL883173">
    <property type="protein sequence ID" value="EGF98591.1"/>
    <property type="molecule type" value="Genomic_DNA"/>
</dbReference>
<feature type="compositionally biased region" description="Basic and acidic residues" evidence="1">
    <location>
        <begin position="279"/>
        <end position="288"/>
    </location>
</feature>
<feature type="domain" description="DAGKc" evidence="2">
    <location>
        <begin position="36"/>
        <end position="178"/>
    </location>
</feature>
<keyword evidence="4" id="KW-1185">Reference proteome</keyword>
<dbReference type="GO" id="GO:0016773">
    <property type="term" value="F:phosphotransferase activity, alcohol group as acceptor"/>
    <property type="evidence" value="ECO:0007669"/>
    <property type="project" value="UniProtKB-ARBA"/>
</dbReference>
<dbReference type="SUPFAM" id="SSF111331">
    <property type="entry name" value="NAD kinase/diacylglycerol kinase-like"/>
    <property type="match status" value="1"/>
</dbReference>
<dbReference type="OrthoDB" id="3853857at2759"/>
<dbReference type="InterPro" id="IPR001206">
    <property type="entry name" value="Diacylglycerol_kinase_cat_dom"/>
</dbReference>
<feature type="compositionally biased region" description="Polar residues" evidence="1">
    <location>
        <begin position="266"/>
        <end position="275"/>
    </location>
</feature>
<protein>
    <recommendedName>
        <fullName evidence="2">DAGKc domain-containing protein</fullName>
    </recommendedName>
</protein>
<dbReference type="InterPro" id="IPR017438">
    <property type="entry name" value="ATP-NAD_kinase_N"/>
</dbReference>
<dbReference type="GO" id="GO:0046512">
    <property type="term" value="P:sphingosine biosynthetic process"/>
    <property type="evidence" value="ECO:0007669"/>
    <property type="project" value="TreeGrafter"/>
</dbReference>
<dbReference type="Gene3D" id="3.40.50.10330">
    <property type="entry name" value="Probable inorganic polyphosphate/atp-NAD kinase, domain 1"/>
    <property type="match status" value="1"/>
</dbReference>
<dbReference type="GO" id="GO:0001727">
    <property type="term" value="F:lipid kinase activity"/>
    <property type="evidence" value="ECO:0007669"/>
    <property type="project" value="TreeGrafter"/>
</dbReference>
<dbReference type="Pfam" id="PF00781">
    <property type="entry name" value="DAGK_cat"/>
    <property type="match status" value="1"/>
</dbReference>
<dbReference type="SMART" id="SM00046">
    <property type="entry name" value="DAGKc"/>
    <property type="match status" value="1"/>
</dbReference>
<evidence type="ECO:0000256" key="1">
    <source>
        <dbReference type="SAM" id="MobiDB-lite"/>
    </source>
</evidence>
<dbReference type="InterPro" id="IPR050187">
    <property type="entry name" value="Lipid_Phosphate_FormReg"/>
</dbReference>
<feature type="region of interest" description="Disordered" evidence="1">
    <location>
        <begin position="266"/>
        <end position="295"/>
    </location>
</feature>
<dbReference type="AlphaFoldDB" id="F4S9W4"/>
<organism evidence="4">
    <name type="scientific">Melampsora larici-populina (strain 98AG31 / pathotype 3-4-7)</name>
    <name type="common">Poplar leaf rust fungus</name>
    <dbReference type="NCBI Taxonomy" id="747676"/>
    <lineage>
        <taxon>Eukaryota</taxon>
        <taxon>Fungi</taxon>
        <taxon>Dikarya</taxon>
        <taxon>Basidiomycota</taxon>
        <taxon>Pucciniomycotina</taxon>
        <taxon>Pucciniomycetes</taxon>
        <taxon>Pucciniales</taxon>
        <taxon>Melampsoraceae</taxon>
        <taxon>Melampsora</taxon>
    </lineage>
</organism>
<dbReference type="GO" id="GO:0005737">
    <property type="term" value="C:cytoplasm"/>
    <property type="evidence" value="ECO:0007669"/>
    <property type="project" value="TreeGrafter"/>
</dbReference>
<dbReference type="GO" id="GO:0016020">
    <property type="term" value="C:membrane"/>
    <property type="evidence" value="ECO:0007669"/>
    <property type="project" value="TreeGrafter"/>
</dbReference>
<dbReference type="PROSITE" id="PS50146">
    <property type="entry name" value="DAGK"/>
    <property type="match status" value="1"/>
</dbReference>
<dbReference type="HOGENOM" id="CLU_013399_0_1_1"/>
<evidence type="ECO:0000259" key="2">
    <source>
        <dbReference type="PROSITE" id="PS50146"/>
    </source>
</evidence>
<dbReference type="VEuPathDB" id="FungiDB:MELLADRAFT_25264"/>
<accession>F4S9W4</accession>
<dbReference type="eggNOG" id="KOG1116">
    <property type="taxonomic scope" value="Eukaryota"/>
</dbReference>
<dbReference type="GeneID" id="18926930"/>
<dbReference type="FunCoup" id="F4S9W4">
    <property type="interactions" value="158"/>
</dbReference>
<evidence type="ECO:0000313" key="3">
    <source>
        <dbReference type="EMBL" id="EGF98591.1"/>
    </source>
</evidence>
<proteinExistence type="predicted"/>
<reference evidence="4" key="1">
    <citation type="journal article" date="2011" name="Proc. Natl. Acad. Sci. U.S.A.">
        <title>Obligate biotrophy features unraveled by the genomic analysis of rust fungi.</title>
        <authorList>
            <person name="Duplessis S."/>
            <person name="Cuomo C.A."/>
            <person name="Lin Y.-C."/>
            <person name="Aerts A."/>
            <person name="Tisserant E."/>
            <person name="Veneault-Fourrey C."/>
            <person name="Joly D.L."/>
            <person name="Hacquard S."/>
            <person name="Amselem J."/>
            <person name="Cantarel B.L."/>
            <person name="Chiu R."/>
            <person name="Coutinho P.M."/>
            <person name="Feau N."/>
            <person name="Field M."/>
            <person name="Frey P."/>
            <person name="Gelhaye E."/>
            <person name="Goldberg J."/>
            <person name="Grabherr M.G."/>
            <person name="Kodira C.D."/>
            <person name="Kohler A."/>
            <person name="Kuees U."/>
            <person name="Lindquist E.A."/>
            <person name="Lucas S.M."/>
            <person name="Mago R."/>
            <person name="Mauceli E."/>
            <person name="Morin E."/>
            <person name="Murat C."/>
            <person name="Pangilinan J.L."/>
            <person name="Park R."/>
            <person name="Pearson M."/>
            <person name="Quesneville H."/>
            <person name="Rouhier N."/>
            <person name="Sakthikumar S."/>
            <person name="Salamov A.A."/>
            <person name="Schmutz J."/>
            <person name="Selles B."/>
            <person name="Shapiro H."/>
            <person name="Tanguay P."/>
            <person name="Tuskan G.A."/>
            <person name="Henrissat B."/>
            <person name="Van de Peer Y."/>
            <person name="Rouze P."/>
            <person name="Ellis J.G."/>
            <person name="Dodds P.N."/>
            <person name="Schein J.E."/>
            <person name="Zhong S."/>
            <person name="Hamelin R.C."/>
            <person name="Grigoriev I.V."/>
            <person name="Szabo L.J."/>
            <person name="Martin F."/>
        </authorList>
    </citation>
    <scope>NUCLEOTIDE SEQUENCE [LARGE SCALE GENOMIC DNA]</scope>
    <source>
        <strain evidence="4">98AG31 / pathotype 3-4-7</strain>
    </source>
</reference>
<gene>
    <name evidence="3" type="ORF">MELLADRAFT_25264</name>
</gene>
<dbReference type="PANTHER" id="PTHR12358:SF31">
    <property type="entry name" value="ACYLGLYCEROL KINASE, MITOCHONDRIAL"/>
    <property type="match status" value="1"/>
</dbReference>
<feature type="non-terminal residue" evidence="3">
    <location>
        <position position="1"/>
    </location>
</feature>
<dbReference type="KEGG" id="mlr:MELLADRAFT_25264"/>
<dbReference type="STRING" id="747676.F4S9W4"/>
<sequence length="447" mass="48708">DGRVTSLKAKLSSHEDLNFAREWVDVVLQKAYGRVNRDRKMLVVVNPYGGSGQGQKVWDTTVLPIFKAANASFEVIFTTHRGHGIEIGEGIDLTQFQVLVCVSGDGIVHEVLNGIGRRADAGIALKKISFASIPAGSGNALSVNNMGPQNCRNTVLAALTALKGRAVPLDLCSVTQLPAGKSVDSGVEPIRMLSFLSTSFGLMADLDVGTENWRWMGETRFILGYLKGAFKNPKQPCRLDILLSEFDKKVMETNWIKQRAELNSGSSALDVQDSSLGEPEDRGSKSDRSNGLPDLMYGDVRTPIPKAALPFSSTSTSGDPNPIKDQWYTLEEPITSVYAGTLPFMAADLLEFPMKLTGDGSIDIIVHQSPSVLRTLLCIDGADQGSMFRNKDCQYFKAKAFRLTPLPLPLNKNDEPIGRKSFIVLDGENMPYQSIQAEIHSELGSVL</sequence>
<dbReference type="Gene3D" id="2.60.200.40">
    <property type="match status" value="1"/>
</dbReference>
<feature type="non-terminal residue" evidence="3">
    <location>
        <position position="447"/>
    </location>
</feature>
<dbReference type="PANTHER" id="PTHR12358">
    <property type="entry name" value="SPHINGOSINE KINASE"/>
    <property type="match status" value="1"/>
</dbReference>
<dbReference type="Proteomes" id="UP000001072">
    <property type="component" value="Unassembled WGS sequence"/>
</dbReference>
<dbReference type="RefSeq" id="XP_007418120.1">
    <property type="nucleotide sequence ID" value="XM_007418058.1"/>
</dbReference>